<organism evidence="3">
    <name type="scientific">Enterobius vermicularis</name>
    <name type="common">Human pinworm</name>
    <dbReference type="NCBI Taxonomy" id="51028"/>
    <lineage>
        <taxon>Eukaryota</taxon>
        <taxon>Metazoa</taxon>
        <taxon>Ecdysozoa</taxon>
        <taxon>Nematoda</taxon>
        <taxon>Chromadorea</taxon>
        <taxon>Rhabditida</taxon>
        <taxon>Spirurina</taxon>
        <taxon>Oxyuridomorpha</taxon>
        <taxon>Oxyuroidea</taxon>
        <taxon>Oxyuridae</taxon>
        <taxon>Enterobius</taxon>
    </lineage>
</organism>
<reference evidence="3" key="1">
    <citation type="submission" date="2017-02" db="UniProtKB">
        <authorList>
            <consortium name="WormBaseParasite"/>
        </authorList>
    </citation>
    <scope>IDENTIFICATION</scope>
</reference>
<keyword evidence="2" id="KW-1185">Reference proteome</keyword>
<gene>
    <name evidence="1" type="ORF">EVEC_LOCUS1328</name>
</gene>
<dbReference type="EMBL" id="UXUI01007198">
    <property type="protein sequence ID" value="VDD86185.1"/>
    <property type="molecule type" value="Genomic_DNA"/>
</dbReference>
<protein>
    <submittedName>
        <fullName evidence="3">Mutator family transposase</fullName>
    </submittedName>
</protein>
<evidence type="ECO:0000313" key="1">
    <source>
        <dbReference type="EMBL" id="VDD86185.1"/>
    </source>
</evidence>
<name>A0A0N4UVX9_ENTVE</name>
<sequence length="132" mass="15082">MISSEPVVVHRGKRRLLYTGGENAKRTLKKDQEIIRTFFKVYGRFQAHLEKAINSVYEEAVNNIAKYVTTQWQENQSPDLIPTAIFYSGNVEGINLEERLNRKIGVESIYVSCSPVLYKVITALRETAVNFA</sequence>
<accession>A0A0N4UVX9</accession>
<reference evidence="1 2" key="2">
    <citation type="submission" date="2018-10" db="EMBL/GenBank/DDBJ databases">
        <authorList>
            <consortium name="Pathogen Informatics"/>
        </authorList>
    </citation>
    <scope>NUCLEOTIDE SEQUENCE [LARGE SCALE GENOMIC DNA]</scope>
</reference>
<evidence type="ECO:0000313" key="2">
    <source>
        <dbReference type="Proteomes" id="UP000274131"/>
    </source>
</evidence>
<dbReference type="WBParaSite" id="EVEC_0000162001-mRNA-1">
    <property type="protein sequence ID" value="EVEC_0000162001-mRNA-1"/>
    <property type="gene ID" value="EVEC_0000162001"/>
</dbReference>
<dbReference type="Proteomes" id="UP000274131">
    <property type="component" value="Unassembled WGS sequence"/>
</dbReference>
<dbReference type="AlphaFoldDB" id="A0A0N4UVX9"/>
<proteinExistence type="predicted"/>
<evidence type="ECO:0000313" key="3">
    <source>
        <dbReference type="WBParaSite" id="EVEC_0000162001-mRNA-1"/>
    </source>
</evidence>